<dbReference type="GO" id="GO:0016491">
    <property type="term" value="F:oxidoreductase activity"/>
    <property type="evidence" value="ECO:0007669"/>
    <property type="project" value="UniProtKB-KW"/>
</dbReference>
<dbReference type="OrthoDB" id="2898509at2759"/>
<dbReference type="Pfam" id="PF00106">
    <property type="entry name" value="adh_short"/>
    <property type="match status" value="1"/>
</dbReference>
<sequence length="332" mass="35939">MVTITEIRTANTSLKSSRSGLTAVITGGTSGIGYGFVKALVSQTDSPKVYLVGRQEKLAQVIGELETINSTGQYIGIQVKDLTLLADTEKAVNQILGQESKVDLLFMSQGYLSFASRDESGEGIDKITSIRHYSRTLLILRLLPLLNAAASPRVISVLAGSKEGVIFPNDLEFKDPKNYSLAKVGDATASYVSLTLEQIQAQNPKISFVHAFPGLTKSSLFRPESFGRALSFFINWVVMPITSRFLWQSVEEAGERFLYVASAPKFAAPGAGNDGDLAVGSKGVKGSGVYTINEKQEGVHNKILDSLRSDGSDVKIFEHTLDTIKRVVGDRI</sequence>
<reference evidence="3" key="1">
    <citation type="journal article" date="2015" name="BMC Genomics">
        <title>Genomic and transcriptomic analysis of the endophytic fungus Pestalotiopsis fici reveals its lifestyle and high potential for synthesis of natural products.</title>
        <authorList>
            <person name="Wang X."/>
            <person name="Zhang X."/>
            <person name="Liu L."/>
            <person name="Xiang M."/>
            <person name="Wang W."/>
            <person name="Sun X."/>
            <person name="Che Y."/>
            <person name="Guo L."/>
            <person name="Liu G."/>
            <person name="Guo L."/>
            <person name="Wang C."/>
            <person name="Yin W.B."/>
            <person name="Stadler M."/>
            <person name="Zhang X."/>
            <person name="Liu X."/>
        </authorList>
    </citation>
    <scope>NUCLEOTIDE SEQUENCE [LARGE SCALE GENOMIC DNA]</scope>
    <source>
        <strain evidence="3">W106-1 / CGMCC3.15140</strain>
    </source>
</reference>
<evidence type="ECO:0000313" key="2">
    <source>
        <dbReference type="EMBL" id="ETS76238.1"/>
    </source>
</evidence>
<dbReference type="InParanoid" id="W3WQX7"/>
<dbReference type="OMA" id="SFIHKYP"/>
<organism evidence="2 3">
    <name type="scientific">Pestalotiopsis fici (strain W106-1 / CGMCC3.15140)</name>
    <dbReference type="NCBI Taxonomy" id="1229662"/>
    <lineage>
        <taxon>Eukaryota</taxon>
        <taxon>Fungi</taxon>
        <taxon>Dikarya</taxon>
        <taxon>Ascomycota</taxon>
        <taxon>Pezizomycotina</taxon>
        <taxon>Sordariomycetes</taxon>
        <taxon>Xylariomycetidae</taxon>
        <taxon>Amphisphaeriales</taxon>
        <taxon>Sporocadaceae</taxon>
        <taxon>Pestalotiopsis</taxon>
    </lineage>
</organism>
<proteinExistence type="predicted"/>
<dbReference type="PANTHER" id="PTHR47534">
    <property type="entry name" value="YALI0E05731P"/>
    <property type="match status" value="1"/>
</dbReference>
<name>W3WQX7_PESFW</name>
<dbReference type="eggNOG" id="KOG1208">
    <property type="taxonomic scope" value="Eukaryota"/>
</dbReference>
<accession>W3WQX7</accession>
<protein>
    <submittedName>
        <fullName evidence="2">Uncharacterized protein</fullName>
    </submittedName>
</protein>
<dbReference type="Gene3D" id="3.40.50.720">
    <property type="entry name" value="NAD(P)-binding Rossmann-like Domain"/>
    <property type="match status" value="1"/>
</dbReference>
<dbReference type="RefSeq" id="XP_007838397.1">
    <property type="nucleotide sequence ID" value="XM_007840206.1"/>
</dbReference>
<dbReference type="GeneID" id="19276638"/>
<keyword evidence="3" id="KW-1185">Reference proteome</keyword>
<dbReference type="HOGENOM" id="CLU_044999_0_0_1"/>
<dbReference type="InterPro" id="IPR036291">
    <property type="entry name" value="NAD(P)-bd_dom_sf"/>
</dbReference>
<dbReference type="InterPro" id="IPR052228">
    <property type="entry name" value="Sec_Metab_Biosynth_Oxidored"/>
</dbReference>
<dbReference type="PANTHER" id="PTHR47534:SF3">
    <property type="entry name" value="ALCOHOL DEHYDROGENASE-LIKE C-TERMINAL DOMAIN-CONTAINING PROTEIN"/>
    <property type="match status" value="1"/>
</dbReference>
<gene>
    <name evidence="2" type="ORF">PFICI_11625</name>
</gene>
<dbReference type="InterPro" id="IPR002347">
    <property type="entry name" value="SDR_fam"/>
</dbReference>
<dbReference type="Proteomes" id="UP000030651">
    <property type="component" value="Unassembled WGS sequence"/>
</dbReference>
<evidence type="ECO:0000256" key="1">
    <source>
        <dbReference type="ARBA" id="ARBA00023002"/>
    </source>
</evidence>
<dbReference type="SUPFAM" id="SSF51735">
    <property type="entry name" value="NAD(P)-binding Rossmann-fold domains"/>
    <property type="match status" value="1"/>
</dbReference>
<dbReference type="KEGG" id="pfy:PFICI_11625"/>
<dbReference type="EMBL" id="KI912117">
    <property type="protein sequence ID" value="ETS76238.1"/>
    <property type="molecule type" value="Genomic_DNA"/>
</dbReference>
<keyword evidence="1" id="KW-0560">Oxidoreductase</keyword>
<evidence type="ECO:0000313" key="3">
    <source>
        <dbReference type="Proteomes" id="UP000030651"/>
    </source>
</evidence>
<dbReference type="AlphaFoldDB" id="W3WQX7"/>